<evidence type="ECO:0000313" key="1">
    <source>
        <dbReference type="EMBL" id="QPM92541.1"/>
    </source>
</evidence>
<name>A0A7T1BY16_9RHOB</name>
<accession>A0A7T1BY16</accession>
<geneLocation type="plasmid" evidence="1 2">
    <name>p49</name>
</geneLocation>
<reference evidence="1 2" key="1">
    <citation type="submission" date="2020-08" db="EMBL/GenBank/DDBJ databases">
        <title>Genome sequence of Rhodobacteraceae bacterium Lw-13e.</title>
        <authorList>
            <person name="Poehlein A."/>
            <person name="Wolter L."/>
            <person name="Daniel R."/>
            <person name="Brinkhoff T."/>
        </authorList>
    </citation>
    <scope>NUCLEOTIDE SEQUENCE [LARGE SCALE GENOMIC DNA]</scope>
    <source>
        <strain evidence="1 2">Lw-13e</strain>
        <plasmid evidence="1 2">p49</plasmid>
    </source>
</reference>
<proteinExistence type="predicted"/>
<evidence type="ECO:0000313" key="2">
    <source>
        <dbReference type="Proteomes" id="UP000283786"/>
    </source>
</evidence>
<keyword evidence="1" id="KW-0614">Plasmid</keyword>
<protein>
    <submittedName>
        <fullName evidence="1">Uncharacterized protein</fullName>
    </submittedName>
</protein>
<keyword evidence="2" id="KW-1185">Reference proteome</keyword>
<gene>
    <name evidence="1" type="ORF">PSAL_038050</name>
</gene>
<dbReference type="AlphaFoldDB" id="A0A7T1BY16"/>
<dbReference type="Proteomes" id="UP000283786">
    <property type="component" value="Plasmid p49"/>
</dbReference>
<dbReference type="EMBL" id="CP060439">
    <property type="protein sequence ID" value="QPM92541.1"/>
    <property type="molecule type" value="Genomic_DNA"/>
</dbReference>
<organism evidence="1 2">
    <name type="scientific">Pseudooceanicola algae</name>
    <dbReference type="NCBI Taxonomy" id="1537215"/>
    <lineage>
        <taxon>Bacteria</taxon>
        <taxon>Pseudomonadati</taxon>
        <taxon>Pseudomonadota</taxon>
        <taxon>Alphaproteobacteria</taxon>
        <taxon>Rhodobacterales</taxon>
        <taxon>Paracoccaceae</taxon>
        <taxon>Pseudooceanicola</taxon>
    </lineage>
</organism>
<dbReference type="KEGG" id="palw:PSAL_038050"/>
<sequence length="258" mass="28119">MRRRAKRDDRENRSGIGVAVIGQNIHLDSYTISCACGICRRNWRVVGAQDGDGNGGGSRVAAIRDDVLQRVRCGLAFWQVVECLARLIGPGAIAIVRQAARCVLGCRDGDDLQRRTGRAVVIGQKFRSGDRQAVIFGEGGPDIVRPVRVECPRLDRRTAAVLCSVIGLPCDDEPAIRQSGHRRGYLIARRIQVDEQLVRDLGAIRRVDLRLDGMTATVLGRVRGAPCDDEPAVCQTSHGRFALTFIPIGDNGEGASER</sequence>